<evidence type="ECO:0000313" key="3">
    <source>
        <dbReference type="Proteomes" id="UP000617355"/>
    </source>
</evidence>
<keyword evidence="3" id="KW-1185">Reference proteome</keyword>
<keyword evidence="1" id="KW-0812">Transmembrane</keyword>
<feature type="transmembrane region" description="Helical" evidence="1">
    <location>
        <begin position="7"/>
        <end position="30"/>
    </location>
</feature>
<organism evidence="2 3">
    <name type="scientific">Sinisalibacter lacisalsi</name>
    <dbReference type="NCBI Taxonomy" id="1526570"/>
    <lineage>
        <taxon>Bacteria</taxon>
        <taxon>Pseudomonadati</taxon>
        <taxon>Pseudomonadota</taxon>
        <taxon>Alphaproteobacteria</taxon>
        <taxon>Rhodobacterales</taxon>
        <taxon>Roseobacteraceae</taxon>
        <taxon>Sinisalibacter</taxon>
    </lineage>
</organism>
<dbReference type="Gene3D" id="1.10.287.950">
    <property type="entry name" value="Methyl-accepting chemotaxis protein"/>
    <property type="match status" value="1"/>
</dbReference>
<evidence type="ECO:0000256" key="1">
    <source>
        <dbReference type="SAM" id="Phobius"/>
    </source>
</evidence>
<keyword evidence="1" id="KW-0472">Membrane</keyword>
<proteinExistence type="predicted"/>
<reference evidence="3" key="1">
    <citation type="journal article" date="2019" name="Int. J. Syst. Evol. Microbiol.">
        <title>The Global Catalogue of Microorganisms (GCM) 10K type strain sequencing project: providing services to taxonomists for standard genome sequencing and annotation.</title>
        <authorList>
            <consortium name="The Broad Institute Genomics Platform"/>
            <consortium name="The Broad Institute Genome Sequencing Center for Infectious Disease"/>
            <person name="Wu L."/>
            <person name="Ma J."/>
        </authorList>
    </citation>
    <scope>NUCLEOTIDE SEQUENCE [LARGE SCALE GENOMIC DNA]</scope>
    <source>
        <strain evidence="3">CGMCC 1.12922</strain>
    </source>
</reference>
<dbReference type="SUPFAM" id="SSF58104">
    <property type="entry name" value="Methyl-accepting chemotaxis protein (MCP) signaling domain"/>
    <property type="match status" value="1"/>
</dbReference>
<dbReference type="Proteomes" id="UP000617355">
    <property type="component" value="Unassembled WGS sequence"/>
</dbReference>
<keyword evidence="1" id="KW-1133">Transmembrane helix</keyword>
<sequence>MYRRVNSGGFIGAMTLGIVIVMAIFTWVMWGMARQVYVLTDVMVDLNGSFKSMVTDMNGMNENMVAMRGAMDRMDASMATLSADIGEMNASMDGITADMGEMTAMMGGMTHSMQVMNANIGRMTNDVGRASYAFSNPASYMFGGGPFPF</sequence>
<comment type="caution">
    <text evidence="2">The sequence shown here is derived from an EMBL/GenBank/DDBJ whole genome shotgun (WGS) entry which is preliminary data.</text>
</comment>
<evidence type="ECO:0000313" key="2">
    <source>
        <dbReference type="EMBL" id="GGD43557.1"/>
    </source>
</evidence>
<name>A0ABQ1QSC1_9RHOB</name>
<accession>A0ABQ1QSC1</accession>
<protein>
    <submittedName>
        <fullName evidence="2">Uncharacterized protein</fullName>
    </submittedName>
</protein>
<dbReference type="EMBL" id="BMGI01000005">
    <property type="protein sequence ID" value="GGD43557.1"/>
    <property type="molecule type" value="Genomic_DNA"/>
</dbReference>
<gene>
    <name evidence="2" type="ORF">GCM10011358_29220</name>
</gene>